<comment type="subcellular location">
    <subcellularLocation>
        <location evidence="2">Chromosome</location>
        <location evidence="2">Telomere</location>
    </subcellularLocation>
    <subcellularLocation>
        <location evidence="1">Nucleus</location>
    </subcellularLocation>
</comment>
<dbReference type="GO" id="GO:0070198">
    <property type="term" value="P:protein localization to chromosome, telomeric region"/>
    <property type="evidence" value="ECO:0007669"/>
    <property type="project" value="TreeGrafter"/>
</dbReference>
<dbReference type="RefSeq" id="XP_008309614.1">
    <property type="nucleotide sequence ID" value="XM_008311392.3"/>
</dbReference>
<feature type="compositionally biased region" description="Polar residues" evidence="6">
    <location>
        <begin position="377"/>
        <end position="386"/>
    </location>
</feature>
<feature type="compositionally biased region" description="Low complexity" evidence="6">
    <location>
        <begin position="395"/>
        <end position="416"/>
    </location>
</feature>
<keyword evidence="4" id="KW-0779">Telomere</keyword>
<name>A0A3P8UD74_CYNSE</name>
<dbReference type="FunCoup" id="A0A3P8UD74">
    <property type="interactions" value="28"/>
</dbReference>
<accession>A0A3P8UD74</accession>
<dbReference type="PANTHER" id="PTHR14487">
    <property type="entry name" value="ADRENOCORTICAL DYSPLASIA PROTEIN ACD"/>
    <property type="match status" value="1"/>
</dbReference>
<reference evidence="8" key="3">
    <citation type="submission" date="2025-09" db="UniProtKB">
        <authorList>
            <consortium name="Ensembl"/>
        </authorList>
    </citation>
    <scope>IDENTIFICATION</scope>
</reference>
<dbReference type="KEGG" id="csem:103379738"/>
<dbReference type="InterPro" id="IPR019437">
    <property type="entry name" value="TPP1/Est3"/>
</dbReference>
<evidence type="ECO:0000256" key="3">
    <source>
        <dbReference type="ARBA" id="ARBA00022454"/>
    </source>
</evidence>
<reference evidence="8" key="2">
    <citation type="submission" date="2025-08" db="UniProtKB">
        <authorList>
            <consortium name="Ensembl"/>
        </authorList>
    </citation>
    <scope>IDENTIFICATION</scope>
</reference>
<dbReference type="InParanoid" id="A0A3P8UD74"/>
<dbReference type="STRING" id="244447.ENSCSEP00000000372"/>
<feature type="region of interest" description="Disordered" evidence="6">
    <location>
        <begin position="215"/>
        <end position="237"/>
    </location>
</feature>
<evidence type="ECO:0000256" key="5">
    <source>
        <dbReference type="ARBA" id="ARBA00023242"/>
    </source>
</evidence>
<dbReference type="CTD" id="65057"/>
<feature type="region of interest" description="Disordered" evidence="6">
    <location>
        <begin position="377"/>
        <end position="499"/>
    </location>
</feature>
<dbReference type="Gene3D" id="2.40.50.960">
    <property type="match status" value="1"/>
</dbReference>
<evidence type="ECO:0000313" key="9">
    <source>
        <dbReference type="Proteomes" id="UP000265120"/>
    </source>
</evidence>
<reference evidence="8 9" key="1">
    <citation type="journal article" date="2014" name="Nat. Genet.">
        <title>Whole-genome sequence of a flatfish provides insights into ZW sex chromosome evolution and adaptation to a benthic lifestyle.</title>
        <authorList>
            <person name="Chen S."/>
            <person name="Zhang G."/>
            <person name="Shao C."/>
            <person name="Huang Q."/>
            <person name="Liu G."/>
            <person name="Zhang P."/>
            <person name="Song W."/>
            <person name="An N."/>
            <person name="Chalopin D."/>
            <person name="Volff J.N."/>
            <person name="Hong Y."/>
            <person name="Li Q."/>
            <person name="Sha Z."/>
            <person name="Zhou H."/>
            <person name="Xie M."/>
            <person name="Yu Q."/>
            <person name="Liu Y."/>
            <person name="Xiang H."/>
            <person name="Wang N."/>
            <person name="Wu K."/>
            <person name="Yang C."/>
            <person name="Zhou Q."/>
            <person name="Liao X."/>
            <person name="Yang L."/>
            <person name="Hu Q."/>
            <person name="Zhang J."/>
            <person name="Meng L."/>
            <person name="Jin L."/>
            <person name="Tian Y."/>
            <person name="Lian J."/>
            <person name="Yang J."/>
            <person name="Miao G."/>
            <person name="Liu S."/>
            <person name="Liang Z."/>
            <person name="Yan F."/>
            <person name="Li Y."/>
            <person name="Sun B."/>
            <person name="Zhang H."/>
            <person name="Zhang J."/>
            <person name="Zhu Y."/>
            <person name="Du M."/>
            <person name="Zhao Y."/>
            <person name="Schartl M."/>
            <person name="Tang Q."/>
            <person name="Wang J."/>
        </authorList>
    </citation>
    <scope>NUCLEOTIDE SEQUENCE</scope>
</reference>
<feature type="compositionally biased region" description="Low complexity" evidence="6">
    <location>
        <begin position="274"/>
        <end position="285"/>
    </location>
</feature>
<evidence type="ECO:0000256" key="6">
    <source>
        <dbReference type="SAM" id="MobiDB-lite"/>
    </source>
</evidence>
<evidence type="ECO:0000256" key="2">
    <source>
        <dbReference type="ARBA" id="ARBA00004574"/>
    </source>
</evidence>
<dbReference type="GeneTree" id="ENSGT00940000175365"/>
<dbReference type="GO" id="GO:0005697">
    <property type="term" value="C:telomerase holoenzyme complex"/>
    <property type="evidence" value="ECO:0007669"/>
    <property type="project" value="InterPro"/>
</dbReference>
<feature type="region of interest" description="Disordered" evidence="6">
    <location>
        <begin position="266"/>
        <end position="287"/>
    </location>
</feature>
<dbReference type="GO" id="GO:0070187">
    <property type="term" value="C:shelterin complex"/>
    <property type="evidence" value="ECO:0007669"/>
    <property type="project" value="InterPro"/>
</dbReference>
<evidence type="ECO:0000256" key="4">
    <source>
        <dbReference type="ARBA" id="ARBA00022895"/>
    </source>
</evidence>
<feature type="domain" description="Shelterin complex subunit TPP1/Est3" evidence="7">
    <location>
        <begin position="23"/>
        <end position="156"/>
    </location>
</feature>
<protein>
    <submittedName>
        <fullName evidence="8">Uncharacterized LOC103379738</fullName>
    </submittedName>
</protein>
<dbReference type="GO" id="GO:0016233">
    <property type="term" value="P:telomere capping"/>
    <property type="evidence" value="ECO:0007669"/>
    <property type="project" value="InterPro"/>
</dbReference>
<dbReference type="Proteomes" id="UP000265120">
    <property type="component" value="Chromosome 6"/>
</dbReference>
<dbReference type="GO" id="GO:0032211">
    <property type="term" value="P:negative regulation of telomere maintenance via telomerase"/>
    <property type="evidence" value="ECO:0007669"/>
    <property type="project" value="TreeGrafter"/>
</dbReference>
<dbReference type="Pfam" id="PF10341">
    <property type="entry name" value="TPP1"/>
    <property type="match status" value="1"/>
</dbReference>
<dbReference type="PANTHER" id="PTHR14487:SF3">
    <property type="entry name" value="ADRENOCORTICAL DYSPLASIA PROTEIN HOMOLOG"/>
    <property type="match status" value="1"/>
</dbReference>
<dbReference type="AlphaFoldDB" id="A0A3P8UD74"/>
<keyword evidence="5" id="KW-0539">Nucleus</keyword>
<evidence type="ECO:0000259" key="7">
    <source>
        <dbReference type="Pfam" id="PF10341"/>
    </source>
</evidence>
<dbReference type="InterPro" id="IPR028631">
    <property type="entry name" value="ACD"/>
</dbReference>
<dbReference type="OrthoDB" id="8933114at2759"/>
<evidence type="ECO:0000256" key="1">
    <source>
        <dbReference type="ARBA" id="ARBA00004123"/>
    </source>
</evidence>
<evidence type="ECO:0000313" key="8">
    <source>
        <dbReference type="Ensembl" id="ENSCSEP00000000372.1"/>
    </source>
</evidence>
<dbReference type="Ensembl" id="ENSCSET00000000396.1">
    <property type="protein sequence ID" value="ENSCSEP00000000372.1"/>
    <property type="gene ID" value="ENSCSEG00000000274.1"/>
</dbReference>
<keyword evidence="3" id="KW-0158">Chromosome</keyword>
<organism evidence="8 9">
    <name type="scientific">Cynoglossus semilaevis</name>
    <name type="common">Tongue sole</name>
    <dbReference type="NCBI Taxonomy" id="244447"/>
    <lineage>
        <taxon>Eukaryota</taxon>
        <taxon>Metazoa</taxon>
        <taxon>Chordata</taxon>
        <taxon>Craniata</taxon>
        <taxon>Vertebrata</taxon>
        <taxon>Euteleostomi</taxon>
        <taxon>Actinopterygii</taxon>
        <taxon>Neopterygii</taxon>
        <taxon>Teleostei</taxon>
        <taxon>Neoteleostei</taxon>
        <taxon>Acanthomorphata</taxon>
        <taxon>Carangaria</taxon>
        <taxon>Pleuronectiformes</taxon>
        <taxon>Pleuronectoidei</taxon>
        <taxon>Cynoglossidae</taxon>
        <taxon>Cynoglossinae</taxon>
        <taxon>Cynoglossus</taxon>
    </lineage>
</organism>
<proteinExistence type="predicted"/>
<dbReference type="GO" id="GO:0007004">
    <property type="term" value="P:telomere maintenance via telomerase"/>
    <property type="evidence" value="ECO:0007669"/>
    <property type="project" value="InterPro"/>
</dbReference>
<keyword evidence="9" id="KW-1185">Reference proteome</keyword>
<dbReference type="OMA" id="FDCLEEH"/>
<dbReference type="GO" id="GO:0042162">
    <property type="term" value="F:telomeric DNA binding"/>
    <property type="evidence" value="ECO:0007669"/>
    <property type="project" value="InterPro"/>
</dbReference>
<dbReference type="GeneID" id="103379738"/>
<sequence>MMKRTLRNHRSTTSNMAVFQHITPWIEELILSYGTENRRTAGDGGSFMAQIVNVGQMPLSQTQCSAGFTGLIFLSDSVLQIPAVLTSSCWGGLQDQCDLESISSLLNAIVCLRDYELRFHLSAAKSKCRFYLTVADLLMLPSCQVRGVVSCTVLPRSVLTKIDEVWRNLQTQELTAEEELENQELTLLLNEWSCDVSAEALDHVRKKLAANRGRLRLRPSTSSKTPGPPSASTPTDWERDRILFKNHKLFSVPVKCLIIPEEGAPQLQTPASPPAEVSVSPENPEGWTEEVTWPVADSRLLAFTNPWDMFPPPCSASSSNTSISSLTDQPLLETRKPRIRLCPYRPSQTSSGTTSVTDIKTSQAVCCLLPVATSSKAQSKANTRLRSPQLPVPNPRSSVSTSVSSRDESLSSSQRPPLGPPGQHLSPASPEPLTSAAATGAGPDQEVAPEPRASKRKKGDAPETPSWDLEKPSCSSTQKESNEKGKNGSMRGTPRGQVHPCGAPFSYTYKTTTQNIQDFKNFKVEKSVLYWAIRYLLNEGEGSTNDHSCD</sequence>